<protein>
    <submittedName>
        <fullName evidence="1">DUF4298 domain-containing protein</fullName>
    </submittedName>
</protein>
<accession>A0A2L0D2Z5</accession>
<dbReference type="KEGG" id="splr:C0J00_02020"/>
<dbReference type="InterPro" id="IPR025384">
    <property type="entry name" value="DUF4298"/>
</dbReference>
<name>A0A2L0D2Z5_9STRE</name>
<sequence length="98" mass="11310">MNLKDKQIIEEMEAKYDSLAPKLKALSTAVEDFEQHYADYIALRDFYGSTEWFRLFEQPHADIKSGVLSEDQLYNFISDHNALLATCLELAAKMSKNM</sequence>
<gene>
    <name evidence="1" type="ORF">C0J00_02020</name>
</gene>
<reference evidence="1 2" key="2">
    <citation type="submission" date="2018-02" db="EMBL/GenBank/DDBJ databases">
        <title>Whole genome sequencing analysis of Streptococcus pluranimalium isolated from cattle infected mastitis in China.</title>
        <authorList>
            <person name="Zhang J.-R."/>
            <person name="Hu G.-Z."/>
        </authorList>
    </citation>
    <scope>NUCLEOTIDE SEQUENCE [LARGE SCALE GENOMIC DNA]</scope>
    <source>
        <strain evidence="1 2">TH11417</strain>
    </source>
</reference>
<proteinExistence type="predicted"/>
<evidence type="ECO:0000313" key="2">
    <source>
        <dbReference type="Proteomes" id="UP000238956"/>
    </source>
</evidence>
<dbReference type="AlphaFoldDB" id="A0A2L0D2Z5"/>
<keyword evidence="2" id="KW-1185">Reference proteome</keyword>
<evidence type="ECO:0000313" key="1">
    <source>
        <dbReference type="EMBL" id="AUW95989.1"/>
    </source>
</evidence>
<dbReference type="OrthoDB" id="80787at2"/>
<dbReference type="Proteomes" id="UP000238956">
    <property type="component" value="Chromosome"/>
</dbReference>
<organism evidence="1 2">
    <name type="scientific">Streptococcus pluranimalium</name>
    <dbReference type="NCBI Taxonomy" id="82348"/>
    <lineage>
        <taxon>Bacteria</taxon>
        <taxon>Bacillati</taxon>
        <taxon>Bacillota</taxon>
        <taxon>Bacilli</taxon>
        <taxon>Lactobacillales</taxon>
        <taxon>Streptococcaceae</taxon>
        <taxon>Streptococcus</taxon>
    </lineage>
</organism>
<reference evidence="1 2" key="1">
    <citation type="submission" date="2017-12" db="EMBL/GenBank/DDBJ databases">
        <authorList>
            <person name="Hurst M.R.H."/>
        </authorList>
    </citation>
    <scope>NUCLEOTIDE SEQUENCE [LARGE SCALE GENOMIC DNA]</scope>
    <source>
        <strain evidence="1 2">TH11417</strain>
    </source>
</reference>
<dbReference type="GeneID" id="98392688"/>
<dbReference type="RefSeq" id="WP_104967330.1">
    <property type="nucleotide sequence ID" value="NZ_CP025536.1"/>
</dbReference>
<dbReference type="Pfam" id="PF14131">
    <property type="entry name" value="DUF4298"/>
    <property type="match status" value="1"/>
</dbReference>
<dbReference type="EMBL" id="CP025536">
    <property type="protein sequence ID" value="AUW95989.1"/>
    <property type="molecule type" value="Genomic_DNA"/>
</dbReference>